<sequence>MAPHAGQPGQEVFVLSQLHLQAALPGFCAAGEDVQNEVGAVHHLDAQLLGQHPLLGGGKIIVENNQIGAHGLCQLLNLKHLALPDEGAGLGRVLILKHGAHALAPRRLQQGAQLLQGAFAGVFRAGQAVCVQADQYRTVDWLLGKLLNHSSSVSGRARRAALRRGRPL</sequence>
<organism evidence="1">
    <name type="scientific">bioreactor metagenome</name>
    <dbReference type="NCBI Taxonomy" id="1076179"/>
    <lineage>
        <taxon>unclassified sequences</taxon>
        <taxon>metagenomes</taxon>
        <taxon>ecological metagenomes</taxon>
    </lineage>
</organism>
<evidence type="ECO:0000313" key="1">
    <source>
        <dbReference type="EMBL" id="MPM90529.1"/>
    </source>
</evidence>
<name>A0A645DML1_9ZZZZ</name>
<dbReference type="AlphaFoldDB" id="A0A645DML1"/>
<accession>A0A645DML1</accession>
<reference evidence="1" key="1">
    <citation type="submission" date="2019-08" db="EMBL/GenBank/DDBJ databases">
        <authorList>
            <person name="Kucharzyk K."/>
            <person name="Murdoch R.W."/>
            <person name="Higgins S."/>
            <person name="Loffler F."/>
        </authorList>
    </citation>
    <scope>NUCLEOTIDE SEQUENCE</scope>
</reference>
<protein>
    <submittedName>
        <fullName evidence="1">Uncharacterized protein</fullName>
    </submittedName>
</protein>
<gene>
    <name evidence="1" type="ORF">SDC9_137650</name>
</gene>
<dbReference type="EMBL" id="VSSQ01037758">
    <property type="protein sequence ID" value="MPM90529.1"/>
    <property type="molecule type" value="Genomic_DNA"/>
</dbReference>
<proteinExistence type="predicted"/>
<comment type="caution">
    <text evidence="1">The sequence shown here is derived from an EMBL/GenBank/DDBJ whole genome shotgun (WGS) entry which is preliminary data.</text>
</comment>